<accession>A0ABU0E3U7</accession>
<evidence type="ECO:0000259" key="1">
    <source>
        <dbReference type="Pfam" id="PF13154"/>
    </source>
</evidence>
<dbReference type="EMBL" id="JAUSUR010000004">
    <property type="protein sequence ID" value="MDQ0361574.1"/>
    <property type="molecule type" value="Genomic_DNA"/>
</dbReference>
<dbReference type="InterPro" id="IPR025054">
    <property type="entry name" value="DUF3991"/>
</dbReference>
<dbReference type="InterPro" id="IPR034154">
    <property type="entry name" value="TOPRIM_DnaG/twinkle"/>
</dbReference>
<keyword evidence="3" id="KW-1185">Reference proteome</keyword>
<evidence type="ECO:0000313" key="2">
    <source>
        <dbReference type="EMBL" id="MDQ0361574.1"/>
    </source>
</evidence>
<dbReference type="Pfam" id="PF13154">
    <property type="entry name" value="DUF3991"/>
    <property type="match status" value="1"/>
</dbReference>
<dbReference type="Proteomes" id="UP001230220">
    <property type="component" value="Unassembled WGS sequence"/>
</dbReference>
<organism evidence="2 3">
    <name type="scientific">Breznakia pachnodae</name>
    <dbReference type="NCBI Taxonomy" id="265178"/>
    <lineage>
        <taxon>Bacteria</taxon>
        <taxon>Bacillati</taxon>
        <taxon>Bacillota</taxon>
        <taxon>Erysipelotrichia</taxon>
        <taxon>Erysipelotrichales</taxon>
        <taxon>Erysipelotrichaceae</taxon>
        <taxon>Breznakia</taxon>
    </lineage>
</organism>
<feature type="domain" description="DUF3991" evidence="1">
    <location>
        <begin position="143"/>
        <end position="216"/>
    </location>
</feature>
<protein>
    <recommendedName>
        <fullName evidence="1">DUF3991 domain-containing protein</fullName>
    </recommendedName>
</protein>
<dbReference type="Pfam" id="PF13155">
    <property type="entry name" value="Toprim_2"/>
    <property type="match status" value="1"/>
</dbReference>
<dbReference type="CDD" id="cd01029">
    <property type="entry name" value="TOPRIM_primases"/>
    <property type="match status" value="1"/>
</dbReference>
<comment type="caution">
    <text evidence="2">The sequence shown here is derived from an EMBL/GenBank/DDBJ whole genome shotgun (WGS) entry which is preliminary data.</text>
</comment>
<name>A0ABU0E3U7_9FIRM</name>
<gene>
    <name evidence="2" type="ORF">J2S15_002324</name>
</gene>
<dbReference type="Gene3D" id="3.40.1360.10">
    <property type="match status" value="1"/>
</dbReference>
<evidence type="ECO:0000313" key="3">
    <source>
        <dbReference type="Proteomes" id="UP001230220"/>
    </source>
</evidence>
<proteinExistence type="predicted"/>
<reference evidence="2 3" key="1">
    <citation type="submission" date="2023-07" db="EMBL/GenBank/DDBJ databases">
        <title>Genomic Encyclopedia of Type Strains, Phase IV (KMG-IV): sequencing the most valuable type-strain genomes for metagenomic binning, comparative biology and taxonomic classification.</title>
        <authorList>
            <person name="Goeker M."/>
        </authorList>
    </citation>
    <scope>NUCLEOTIDE SEQUENCE [LARGE SCALE GENOMIC DNA]</scope>
    <source>
        <strain evidence="2 3">DSM 16784</strain>
    </source>
</reference>
<sequence>MAELKFFTRDEIEARSELLKQIKREVSVVELATNLYGLKVLKSKKGSRYLKTMEHRSLVFDLQSNVAYWNGHSGNRALNPIDFMMEYEKISGAAAVGKITQYYRERDSKQIEIFRYERQTDTVQQIKSIVYPDEDKNNDKVISYLTEVRGIKKFVVDRLIDDKMLYQDKNGNCVFIGYDAWDKPTFGCLRGTRSVKFQMDCLGSKKNVGFYYESGKNFKKLALCEAVIDGLSYASLHRTLDANILCASGAGSMLETLCYHLTMRENVNVEEIIFCLDDDPAGRNEQKRIEDWMNKNKPNVNRVQFEFKYVPEGEKRDINNERLYEIKHQEFEMMNEIISKEEEINENELS</sequence>
<dbReference type="RefSeq" id="WP_307408426.1">
    <property type="nucleotide sequence ID" value="NZ_JAUSUR010000004.1"/>
</dbReference>